<evidence type="ECO:0000313" key="1">
    <source>
        <dbReference type="EMBL" id="EJK62982.1"/>
    </source>
</evidence>
<evidence type="ECO:0000313" key="2">
    <source>
        <dbReference type="Proteomes" id="UP000266841"/>
    </source>
</evidence>
<name>K0SXJ1_THAOC</name>
<dbReference type="Proteomes" id="UP000266841">
    <property type="component" value="Unassembled WGS sequence"/>
</dbReference>
<feature type="non-terminal residue" evidence="1">
    <location>
        <position position="343"/>
    </location>
</feature>
<protein>
    <submittedName>
        <fullName evidence="1">Uncharacterized protein</fullName>
    </submittedName>
</protein>
<organism evidence="1 2">
    <name type="scientific">Thalassiosira oceanica</name>
    <name type="common">Marine diatom</name>
    <dbReference type="NCBI Taxonomy" id="159749"/>
    <lineage>
        <taxon>Eukaryota</taxon>
        <taxon>Sar</taxon>
        <taxon>Stramenopiles</taxon>
        <taxon>Ochrophyta</taxon>
        <taxon>Bacillariophyta</taxon>
        <taxon>Coscinodiscophyceae</taxon>
        <taxon>Thalassiosirophycidae</taxon>
        <taxon>Thalassiosirales</taxon>
        <taxon>Thalassiosiraceae</taxon>
        <taxon>Thalassiosira</taxon>
    </lineage>
</organism>
<dbReference type="AlphaFoldDB" id="K0SXJ1"/>
<sequence length="343" mass="39065">MMNQLVAEYDALENRLEELGVDRNVLGLFQHLFGEKSRFAQVMMRGLELDYSELCTFMATFYRGAQFGLPVKRLEEDDEVIFDGYMKENARNRIWNKIASVGQGGGQQYLWQQLQTALNEDCRDLFLSGKGRVPRIRMAWDDDKLHFQFSTAAVRSNSDYLCGLSPQQHVKSNCKGFTLDTCATAAAGFLYCVSAIRQGMSNTDNYIEMIKFMFSYLFSNSTLKTTALFGIIFCSDRGYWNPSLILALLSFGGTVFGTLKRMPWLPYTYDQNLSARDMRDKIDKNKGRSLFTAFSRMGKSLLKVLAWRSGTGAVSLAMTSDCKMNEVPEFDFNLMNSGDSKWY</sequence>
<keyword evidence="2" id="KW-1185">Reference proteome</keyword>
<accession>K0SXJ1</accession>
<dbReference type="EMBL" id="AGNL01018502">
    <property type="protein sequence ID" value="EJK62982.1"/>
    <property type="molecule type" value="Genomic_DNA"/>
</dbReference>
<reference evidence="1 2" key="1">
    <citation type="journal article" date="2012" name="Genome Biol.">
        <title>Genome and low-iron response of an oceanic diatom adapted to chronic iron limitation.</title>
        <authorList>
            <person name="Lommer M."/>
            <person name="Specht M."/>
            <person name="Roy A.S."/>
            <person name="Kraemer L."/>
            <person name="Andreson R."/>
            <person name="Gutowska M.A."/>
            <person name="Wolf J."/>
            <person name="Bergner S.V."/>
            <person name="Schilhabel M.B."/>
            <person name="Klostermeier U.C."/>
            <person name="Beiko R.G."/>
            <person name="Rosenstiel P."/>
            <person name="Hippler M."/>
            <person name="Laroche J."/>
        </authorList>
    </citation>
    <scope>NUCLEOTIDE SEQUENCE [LARGE SCALE GENOMIC DNA]</scope>
    <source>
        <strain evidence="1 2">CCMP1005</strain>
    </source>
</reference>
<gene>
    <name evidence="1" type="ORF">THAOC_16385</name>
</gene>
<proteinExistence type="predicted"/>
<comment type="caution">
    <text evidence="1">The sequence shown here is derived from an EMBL/GenBank/DDBJ whole genome shotgun (WGS) entry which is preliminary data.</text>
</comment>